<feature type="transmembrane region" description="Helical" evidence="1">
    <location>
        <begin position="706"/>
        <end position="735"/>
    </location>
</feature>
<organism evidence="2">
    <name type="scientific">freshwater metagenome</name>
    <dbReference type="NCBI Taxonomy" id="449393"/>
    <lineage>
        <taxon>unclassified sequences</taxon>
        <taxon>metagenomes</taxon>
        <taxon>ecological metagenomes</taxon>
    </lineage>
</organism>
<dbReference type="Gene3D" id="3.40.50.150">
    <property type="entry name" value="Vaccinia Virus protein VP39"/>
    <property type="match status" value="1"/>
</dbReference>
<feature type="transmembrane region" description="Helical" evidence="1">
    <location>
        <begin position="645"/>
        <end position="664"/>
    </location>
</feature>
<feature type="transmembrane region" description="Helical" evidence="1">
    <location>
        <begin position="119"/>
        <end position="143"/>
    </location>
</feature>
<reference evidence="2" key="1">
    <citation type="submission" date="2020-05" db="EMBL/GenBank/DDBJ databases">
        <authorList>
            <person name="Chiriac C."/>
            <person name="Salcher M."/>
            <person name="Ghai R."/>
            <person name="Kavagutti S V."/>
        </authorList>
    </citation>
    <scope>NUCLEOTIDE SEQUENCE</scope>
</reference>
<feature type="transmembrane region" description="Helical" evidence="1">
    <location>
        <begin position="747"/>
        <end position="769"/>
    </location>
</feature>
<feature type="transmembrane region" description="Helical" evidence="1">
    <location>
        <begin position="77"/>
        <end position="99"/>
    </location>
</feature>
<accession>A0A6J6WRR3</accession>
<feature type="transmembrane region" description="Helical" evidence="1">
    <location>
        <begin position="578"/>
        <end position="602"/>
    </location>
</feature>
<feature type="transmembrane region" description="Helical" evidence="1">
    <location>
        <begin position="775"/>
        <end position="794"/>
    </location>
</feature>
<feature type="transmembrane region" description="Helical" evidence="1">
    <location>
        <begin position="43"/>
        <end position="65"/>
    </location>
</feature>
<feature type="transmembrane region" description="Helical" evidence="1">
    <location>
        <begin position="614"/>
        <end position="633"/>
    </location>
</feature>
<keyword evidence="1" id="KW-0812">Transmembrane</keyword>
<sequence length="805" mass="86354">MTSLSNPLAARSRHIATIFLISLAGLLLEVAFTRIVSFKLWYYYTYLVLGLALLGIGSGGIFVVVWPRLRKAATDTVVTVCALAGAVLIGASEFVISWFPINTIKIWDYGTADSWRNLGALIAICFTLFVAFIMIGVIVAVLLGRAEDRVNRFYFADLIGAALGCALAIPLIWWLGPPQVVMLAALVMALAAVVANPRLGVSTAIAGVLGVLLLLMVVQVIKVPDVQVEGGKEQPVKEALGGWGPVFRVDAVKVFDNYLLLHDGTFGSGIHAYKGDPAAATEYDTDPRVLPFRVHGEPPAHTLIIGSAGGNEIVAALHFKSPKIEGVELNPITVGLLKDELREFSGDLPNQPGVKIHQGDGRSFIFRSEDNYDLVWYVAPDSYAASNAASSGAFVLSESYLYTSEMIAESLKHLTNDGIMVVQFGELDYVGRPSRTARYVMTARDALSKIGVADPSQHIIVSSFVTNKTGDLSTIMVKRTPFTPEEVARFNAAVPTVPLAGVAYAPGGYTDGGIVGKLAAAPSSEAANAIAARYPREIFAVQDDRPFFWHFSGFGSVLSNITQPFSTNNPEDVIGERVLLLLLLVAIGYATVFLLAPFIFVRKEWRALPAKGRSALYFAALGLGFMLYEISMIQRLVRFLGYPTYSLTVTLASILVFTGLGALLSKRFAASPRRAVITSGAALAVLGVFYLFALDPITDALLPAAFGIRVCVTVVLLAPLGLCLGMFMPLGLGVVSGLGPHPDEYVAWGWAVNGFFSVIGSVTTTILAMAYGFRVVQIAALCMYGVAVLAFMALDRKRESLTAAQ</sequence>
<feature type="transmembrane region" description="Helical" evidence="1">
    <location>
        <begin position="676"/>
        <end position="694"/>
    </location>
</feature>
<evidence type="ECO:0000256" key="1">
    <source>
        <dbReference type="SAM" id="Phobius"/>
    </source>
</evidence>
<dbReference type="InterPro" id="IPR029063">
    <property type="entry name" value="SAM-dependent_MTases_sf"/>
</dbReference>
<dbReference type="EMBL" id="CAEZZU010000171">
    <property type="protein sequence ID" value="CAB4785538.1"/>
    <property type="molecule type" value="Genomic_DNA"/>
</dbReference>
<dbReference type="Pfam" id="PF01564">
    <property type="entry name" value="Spermine_synth"/>
    <property type="match status" value="1"/>
</dbReference>
<gene>
    <name evidence="2" type="ORF">UFOPK2925_01102</name>
    <name evidence="3" type="ORF">UFOPK3317_00522</name>
</gene>
<protein>
    <submittedName>
        <fullName evidence="2">Unannotated protein</fullName>
    </submittedName>
</protein>
<dbReference type="SUPFAM" id="SSF53335">
    <property type="entry name" value="S-adenosyl-L-methionine-dependent methyltransferases"/>
    <property type="match status" value="1"/>
</dbReference>
<name>A0A6J6WRR3_9ZZZZ</name>
<proteinExistence type="predicted"/>
<feature type="transmembrane region" description="Helical" evidence="1">
    <location>
        <begin position="203"/>
        <end position="221"/>
    </location>
</feature>
<dbReference type="SUPFAM" id="SSF103473">
    <property type="entry name" value="MFS general substrate transporter"/>
    <property type="match status" value="1"/>
</dbReference>
<keyword evidence="1" id="KW-0472">Membrane</keyword>
<dbReference type="EMBL" id="CAFBLK010000069">
    <property type="protein sequence ID" value="CAB4863271.1"/>
    <property type="molecule type" value="Genomic_DNA"/>
</dbReference>
<keyword evidence="1" id="KW-1133">Transmembrane helix</keyword>
<evidence type="ECO:0000313" key="3">
    <source>
        <dbReference type="EMBL" id="CAB4863271.1"/>
    </source>
</evidence>
<dbReference type="AlphaFoldDB" id="A0A6J6WRR3"/>
<dbReference type="InterPro" id="IPR036259">
    <property type="entry name" value="MFS_trans_sf"/>
</dbReference>
<feature type="transmembrane region" description="Helical" evidence="1">
    <location>
        <begin position="155"/>
        <end position="174"/>
    </location>
</feature>
<evidence type="ECO:0000313" key="2">
    <source>
        <dbReference type="EMBL" id="CAB4785538.1"/>
    </source>
</evidence>
<feature type="transmembrane region" description="Helical" evidence="1">
    <location>
        <begin position="180"/>
        <end position="196"/>
    </location>
</feature>